<keyword evidence="2" id="KW-0378">Hydrolase</keyword>
<dbReference type="KEGG" id="knv:Pan216_50680"/>
<protein>
    <submittedName>
        <fullName evidence="2">Putative metallo-hydrolase YflN</fullName>
        <ecNumber evidence="2">3.-.-.-</ecNumber>
    </submittedName>
</protein>
<dbReference type="EMBL" id="CP036279">
    <property type="protein sequence ID" value="QDU64179.1"/>
    <property type="molecule type" value="Genomic_DNA"/>
</dbReference>
<dbReference type="Gene3D" id="3.60.15.10">
    <property type="entry name" value="Ribonuclease Z/Hydroxyacylglutathione hydrolase-like"/>
    <property type="match status" value="1"/>
</dbReference>
<dbReference type="RefSeq" id="WP_419192928.1">
    <property type="nucleotide sequence ID" value="NZ_CP036279.1"/>
</dbReference>
<evidence type="ECO:0000313" key="2">
    <source>
        <dbReference type="EMBL" id="QDU64179.1"/>
    </source>
</evidence>
<organism evidence="2 3">
    <name type="scientific">Kolteria novifilia</name>
    <dbReference type="NCBI Taxonomy" id="2527975"/>
    <lineage>
        <taxon>Bacteria</taxon>
        <taxon>Pseudomonadati</taxon>
        <taxon>Planctomycetota</taxon>
        <taxon>Planctomycetia</taxon>
        <taxon>Kolteriales</taxon>
        <taxon>Kolteriaceae</taxon>
        <taxon>Kolteria</taxon>
    </lineage>
</organism>
<dbReference type="Pfam" id="PF00753">
    <property type="entry name" value="Lactamase_B"/>
    <property type="match status" value="1"/>
</dbReference>
<dbReference type="AlphaFoldDB" id="A0A518BB23"/>
<dbReference type="Proteomes" id="UP000317093">
    <property type="component" value="Chromosome"/>
</dbReference>
<gene>
    <name evidence="2" type="primary">yflN</name>
    <name evidence="2" type="ORF">Pan216_50680</name>
</gene>
<dbReference type="CDD" id="cd07721">
    <property type="entry name" value="yflN-like_MBL-fold"/>
    <property type="match status" value="1"/>
</dbReference>
<dbReference type="InterPro" id="IPR036866">
    <property type="entry name" value="RibonucZ/Hydroxyglut_hydro"/>
</dbReference>
<dbReference type="GO" id="GO:0016787">
    <property type="term" value="F:hydrolase activity"/>
    <property type="evidence" value="ECO:0007669"/>
    <property type="project" value="UniProtKB-KW"/>
</dbReference>
<sequence length="236" mass="26845">MYVPLRSDLIGVWHYPVWHYLLLDGDDVIALDTGMDICAWRLRRWFHKTGRRPNQLRAILLTHGHLDHAGCAGSLQRWSDADVYMHPADEPILRGAFPYRGWSRVAGILEALGRPVMGYRVPRIDHELADGDELPFWGGLRVIHLPGHTPGHVAFYSESKRILFLGDAALVAFGRASFPLPIFNVDGAQLRETICRVVDLKVNWVYPSHHNFMRHNVMEDIRRYSAAKAAAVDHEG</sequence>
<dbReference type="InterPro" id="IPR001279">
    <property type="entry name" value="Metallo-B-lactamas"/>
</dbReference>
<evidence type="ECO:0000313" key="3">
    <source>
        <dbReference type="Proteomes" id="UP000317093"/>
    </source>
</evidence>
<dbReference type="SMART" id="SM00849">
    <property type="entry name" value="Lactamase_B"/>
    <property type="match status" value="1"/>
</dbReference>
<dbReference type="PANTHER" id="PTHR42951">
    <property type="entry name" value="METALLO-BETA-LACTAMASE DOMAIN-CONTAINING"/>
    <property type="match status" value="1"/>
</dbReference>
<proteinExistence type="predicted"/>
<dbReference type="SUPFAM" id="SSF56281">
    <property type="entry name" value="Metallo-hydrolase/oxidoreductase"/>
    <property type="match status" value="1"/>
</dbReference>
<name>A0A518BB23_9BACT</name>
<evidence type="ECO:0000259" key="1">
    <source>
        <dbReference type="SMART" id="SM00849"/>
    </source>
</evidence>
<dbReference type="EC" id="3.-.-.-" evidence="2"/>
<accession>A0A518BB23</accession>
<feature type="domain" description="Metallo-beta-lactamase" evidence="1">
    <location>
        <begin position="16"/>
        <end position="209"/>
    </location>
</feature>
<keyword evidence="3" id="KW-1185">Reference proteome</keyword>
<reference evidence="2 3" key="1">
    <citation type="submission" date="2019-02" db="EMBL/GenBank/DDBJ databases">
        <title>Deep-cultivation of Planctomycetes and their phenomic and genomic characterization uncovers novel biology.</title>
        <authorList>
            <person name="Wiegand S."/>
            <person name="Jogler M."/>
            <person name="Boedeker C."/>
            <person name="Pinto D."/>
            <person name="Vollmers J."/>
            <person name="Rivas-Marin E."/>
            <person name="Kohn T."/>
            <person name="Peeters S.H."/>
            <person name="Heuer A."/>
            <person name="Rast P."/>
            <person name="Oberbeckmann S."/>
            <person name="Bunk B."/>
            <person name="Jeske O."/>
            <person name="Meyerdierks A."/>
            <person name="Storesund J.E."/>
            <person name="Kallscheuer N."/>
            <person name="Luecker S."/>
            <person name="Lage O.M."/>
            <person name="Pohl T."/>
            <person name="Merkel B.J."/>
            <person name="Hornburger P."/>
            <person name="Mueller R.-W."/>
            <person name="Bruemmer F."/>
            <person name="Labrenz M."/>
            <person name="Spormann A.M."/>
            <person name="Op den Camp H."/>
            <person name="Overmann J."/>
            <person name="Amann R."/>
            <person name="Jetten M.S.M."/>
            <person name="Mascher T."/>
            <person name="Medema M.H."/>
            <person name="Devos D.P."/>
            <person name="Kaster A.-K."/>
            <person name="Ovreas L."/>
            <person name="Rohde M."/>
            <person name="Galperin M.Y."/>
            <person name="Jogler C."/>
        </authorList>
    </citation>
    <scope>NUCLEOTIDE SEQUENCE [LARGE SCALE GENOMIC DNA]</scope>
    <source>
        <strain evidence="2 3">Pan216</strain>
    </source>
</reference>
<dbReference type="InterPro" id="IPR050855">
    <property type="entry name" value="NDM-1-like"/>
</dbReference>